<comment type="caution">
    <text evidence="1">The sequence shown here is derived from an EMBL/GenBank/DDBJ whole genome shotgun (WGS) entry which is preliminary data.</text>
</comment>
<evidence type="ECO:0000313" key="2">
    <source>
        <dbReference type="Proteomes" id="UP000469523"/>
    </source>
</evidence>
<gene>
    <name evidence="1" type="ORF">FYJ83_08040</name>
</gene>
<name>A0A6N7XIF2_9FIRM</name>
<dbReference type="RefSeq" id="WP_154439833.1">
    <property type="nucleotide sequence ID" value="NZ_JAHLPJ010000001.1"/>
</dbReference>
<dbReference type="AlphaFoldDB" id="A0A6N7XIF2"/>
<protein>
    <submittedName>
        <fullName evidence="1">Uncharacterized protein</fullName>
    </submittedName>
</protein>
<accession>A0A6N7XIF2</accession>
<dbReference type="EMBL" id="VUNQ01000014">
    <property type="protein sequence ID" value="MSU01416.1"/>
    <property type="molecule type" value="Genomic_DNA"/>
</dbReference>
<sequence>MKEQKIIVIGVIEEIKNRISFQLLKEILSKFQYKTLYTNSSENIIILNKGYSNILLLDIKEELISSIRNMDIKFNIIIHTFLNTKSYEDHNTKNIFNNSEYIIVNCDEENWNRLLENNLKSIIISYGFNNKASINISSYNIDDIIEGNICFQREIKTINGNIIEPYELPIKINSRDKLDIYGVIATITTSLLMDIDIFSLKDFTRFYINKSIK</sequence>
<dbReference type="Proteomes" id="UP000469523">
    <property type="component" value="Unassembled WGS sequence"/>
</dbReference>
<evidence type="ECO:0000313" key="1">
    <source>
        <dbReference type="EMBL" id="MSU01416.1"/>
    </source>
</evidence>
<reference evidence="1 2" key="1">
    <citation type="submission" date="2019-09" db="EMBL/GenBank/DDBJ databases">
        <title>In-depth cultivation of the pig gut microbiome towards novel bacterial diversity and tailored functional studies.</title>
        <authorList>
            <person name="Wylensek D."/>
            <person name="Hitch T.C.A."/>
            <person name="Clavel T."/>
        </authorList>
    </citation>
    <scope>NUCLEOTIDE SEQUENCE [LARGE SCALE GENOMIC DNA]</scope>
    <source>
        <strain evidence="1 2">WCA3-693-APC-4?</strain>
    </source>
</reference>
<keyword evidence="2" id="KW-1185">Reference proteome</keyword>
<organism evidence="1 2">
    <name type="scientific">Tissierella pigra</name>
    <dbReference type="NCBI Taxonomy" id="2607614"/>
    <lineage>
        <taxon>Bacteria</taxon>
        <taxon>Bacillati</taxon>
        <taxon>Bacillota</taxon>
        <taxon>Tissierellia</taxon>
        <taxon>Tissierellales</taxon>
        <taxon>Tissierellaceae</taxon>
        <taxon>Tissierella</taxon>
    </lineage>
</organism>
<proteinExistence type="predicted"/>